<dbReference type="Gene3D" id="3.40.50.720">
    <property type="entry name" value="NAD(P)-binding Rossmann-like Domain"/>
    <property type="match status" value="1"/>
</dbReference>
<dbReference type="PROSITE" id="PS51202">
    <property type="entry name" value="RCK_C"/>
    <property type="match status" value="1"/>
</dbReference>
<dbReference type="RefSeq" id="WP_106567404.1">
    <property type="nucleotide sequence ID" value="NZ_JAUVYL010000009.1"/>
</dbReference>
<feature type="domain" description="RCK C-terminal" evidence="2">
    <location>
        <begin position="149"/>
        <end position="230"/>
    </location>
</feature>
<dbReference type="EMBL" id="PYGF01000005">
    <property type="protein sequence ID" value="PSL04512.1"/>
    <property type="molecule type" value="Genomic_DNA"/>
</dbReference>
<dbReference type="OrthoDB" id="9776294at2"/>
<evidence type="ECO:0000259" key="1">
    <source>
        <dbReference type="PROSITE" id="PS51201"/>
    </source>
</evidence>
<protein>
    <submittedName>
        <fullName evidence="3">Trk system potassium uptake protein TrkA</fullName>
    </submittedName>
</protein>
<dbReference type="GO" id="GO:0008324">
    <property type="term" value="F:monoatomic cation transmembrane transporter activity"/>
    <property type="evidence" value="ECO:0007669"/>
    <property type="project" value="InterPro"/>
</dbReference>
<dbReference type="PANTHER" id="PTHR43833:SF7">
    <property type="entry name" value="KTR SYSTEM POTASSIUM UPTAKE PROTEIN C"/>
    <property type="match status" value="1"/>
</dbReference>
<dbReference type="Pfam" id="PF02254">
    <property type="entry name" value="TrkA_N"/>
    <property type="match status" value="1"/>
</dbReference>
<dbReference type="GO" id="GO:0006813">
    <property type="term" value="P:potassium ion transport"/>
    <property type="evidence" value="ECO:0007669"/>
    <property type="project" value="InterPro"/>
</dbReference>
<dbReference type="Gene3D" id="3.30.70.1450">
    <property type="entry name" value="Regulator of K+ conductance, C-terminal domain"/>
    <property type="match status" value="1"/>
</dbReference>
<evidence type="ECO:0000313" key="4">
    <source>
        <dbReference type="Proteomes" id="UP000240708"/>
    </source>
</evidence>
<feature type="domain" description="RCK N-terminal" evidence="1">
    <location>
        <begin position="1"/>
        <end position="116"/>
    </location>
</feature>
<organism evidence="3 4">
    <name type="scientific">Cecembia rubra</name>
    <dbReference type="NCBI Taxonomy" id="1485585"/>
    <lineage>
        <taxon>Bacteria</taxon>
        <taxon>Pseudomonadati</taxon>
        <taxon>Bacteroidota</taxon>
        <taxon>Cytophagia</taxon>
        <taxon>Cytophagales</taxon>
        <taxon>Cyclobacteriaceae</taxon>
        <taxon>Cecembia</taxon>
    </lineage>
</organism>
<gene>
    <name evidence="3" type="ORF">CLV48_105258</name>
</gene>
<dbReference type="SUPFAM" id="SSF51735">
    <property type="entry name" value="NAD(P)-binding Rossmann-fold domains"/>
    <property type="match status" value="1"/>
</dbReference>
<dbReference type="Proteomes" id="UP000240708">
    <property type="component" value="Unassembled WGS sequence"/>
</dbReference>
<dbReference type="PANTHER" id="PTHR43833">
    <property type="entry name" value="POTASSIUM CHANNEL PROTEIN 2-RELATED-RELATED"/>
    <property type="match status" value="1"/>
</dbReference>
<dbReference type="AlphaFoldDB" id="A0A2P8E4X6"/>
<dbReference type="SUPFAM" id="SSF116726">
    <property type="entry name" value="TrkA C-terminal domain-like"/>
    <property type="match status" value="1"/>
</dbReference>
<dbReference type="InterPro" id="IPR003148">
    <property type="entry name" value="RCK_N"/>
</dbReference>
<evidence type="ECO:0000313" key="3">
    <source>
        <dbReference type="EMBL" id="PSL04512.1"/>
    </source>
</evidence>
<sequence>MKYIIVGLGNFGGHLAARLTSYGHEVIGIDASEDKVEAVKDKITHAIVMDATDAHAVRNLPCKEADAVIIAIGEDFGASIMVTAIFKQLHIKRLISRSINKVHETVIKAIGVDEILHPEEDSAERMAKSLQMKGVIDSLDVSDDYNIIEVKAPKRYVGLTISDTKIRQDYNINVLTLIKMEEKPNIFGIKAKSKKVTGVVTADTLIEDGDILLLFGHIKDIEKILKLEDQ</sequence>
<dbReference type="InterPro" id="IPR036291">
    <property type="entry name" value="NAD(P)-bd_dom_sf"/>
</dbReference>
<keyword evidence="4" id="KW-1185">Reference proteome</keyword>
<dbReference type="InterPro" id="IPR050721">
    <property type="entry name" value="Trk_Ktr_HKT_K-transport"/>
</dbReference>
<name>A0A2P8E4X6_9BACT</name>
<dbReference type="PROSITE" id="PS51201">
    <property type="entry name" value="RCK_N"/>
    <property type="match status" value="1"/>
</dbReference>
<dbReference type="InterPro" id="IPR006037">
    <property type="entry name" value="RCK_C"/>
</dbReference>
<proteinExistence type="predicted"/>
<accession>A0A2P8E4X6</accession>
<evidence type="ECO:0000259" key="2">
    <source>
        <dbReference type="PROSITE" id="PS51202"/>
    </source>
</evidence>
<dbReference type="InterPro" id="IPR036721">
    <property type="entry name" value="RCK_C_sf"/>
</dbReference>
<comment type="caution">
    <text evidence="3">The sequence shown here is derived from an EMBL/GenBank/DDBJ whole genome shotgun (WGS) entry which is preliminary data.</text>
</comment>
<reference evidence="3 4" key="1">
    <citation type="submission" date="2018-03" db="EMBL/GenBank/DDBJ databases">
        <title>Genomic Encyclopedia of Archaeal and Bacterial Type Strains, Phase II (KMG-II): from individual species to whole genera.</title>
        <authorList>
            <person name="Goeker M."/>
        </authorList>
    </citation>
    <scope>NUCLEOTIDE SEQUENCE [LARGE SCALE GENOMIC DNA]</scope>
    <source>
        <strain evidence="3 4">DSM 28057</strain>
    </source>
</reference>